<keyword evidence="11" id="KW-0546">Nucleotide metabolism</keyword>
<dbReference type="GO" id="GO:0071590">
    <property type="term" value="P:nicotinamide riboside biosynthetic process"/>
    <property type="evidence" value="ECO:0007669"/>
    <property type="project" value="TreeGrafter"/>
</dbReference>
<dbReference type="EMBL" id="JAAAUQ010000999">
    <property type="protein sequence ID" value="KAF9144648.1"/>
    <property type="molecule type" value="Genomic_DNA"/>
</dbReference>
<evidence type="ECO:0000256" key="2">
    <source>
        <dbReference type="ARBA" id="ARBA00005307"/>
    </source>
</evidence>
<evidence type="ECO:0000256" key="12">
    <source>
        <dbReference type="ARBA" id="ARBA00047413"/>
    </source>
</evidence>
<keyword evidence="8" id="KW-0378">Hydrolase</keyword>
<dbReference type="GO" id="GO:0009117">
    <property type="term" value="P:nucleotide metabolic process"/>
    <property type="evidence" value="ECO:0007669"/>
    <property type="project" value="UniProtKB-KW"/>
</dbReference>
<accession>A0A9P5RUD4</accession>
<evidence type="ECO:0000313" key="14">
    <source>
        <dbReference type="Proteomes" id="UP000748756"/>
    </source>
</evidence>
<evidence type="ECO:0000256" key="5">
    <source>
        <dbReference type="ARBA" id="ARBA00015544"/>
    </source>
</evidence>
<comment type="catalytic activity">
    <reaction evidence="12">
        <text>IMP + H2O = inosine + phosphate</text>
        <dbReference type="Rhea" id="RHEA:27718"/>
        <dbReference type="ChEBI" id="CHEBI:15377"/>
        <dbReference type="ChEBI" id="CHEBI:17596"/>
        <dbReference type="ChEBI" id="CHEBI:43474"/>
        <dbReference type="ChEBI" id="CHEBI:58053"/>
        <dbReference type="EC" id="3.1.3.99"/>
    </reaction>
</comment>
<dbReference type="Pfam" id="PF06437">
    <property type="entry name" value="ISN1"/>
    <property type="match status" value="1"/>
</dbReference>
<comment type="caution">
    <text evidence="13">The sequence shown here is derived from an EMBL/GenBank/DDBJ whole genome shotgun (WGS) entry which is preliminary data.</text>
</comment>
<dbReference type="AlphaFoldDB" id="A0A9P5RUD4"/>
<evidence type="ECO:0000256" key="3">
    <source>
        <dbReference type="ARBA" id="ARBA00011881"/>
    </source>
</evidence>
<organism evidence="13 14">
    <name type="scientific">Linnemannia schmuckeri</name>
    <dbReference type="NCBI Taxonomy" id="64567"/>
    <lineage>
        <taxon>Eukaryota</taxon>
        <taxon>Fungi</taxon>
        <taxon>Fungi incertae sedis</taxon>
        <taxon>Mucoromycota</taxon>
        <taxon>Mortierellomycotina</taxon>
        <taxon>Mortierellomycetes</taxon>
        <taxon>Mortierellales</taxon>
        <taxon>Mortierellaceae</taxon>
        <taxon>Linnemannia</taxon>
    </lineage>
</organism>
<gene>
    <name evidence="13" type="primary">ISN1</name>
    <name evidence="13" type="ORF">BG015_012131</name>
</gene>
<comment type="subunit">
    <text evidence="3">Homotetramer.</text>
</comment>
<sequence length="457" mass="50931">MTSSYRINYQLRAHKRDPLIEFIKGLLLTPFILHAKPRKPVLTSPQISGHESIDTILATGNGTSNVNQDDRNDYQEEEKPMVDANLQRYLEIMKSVEVMIEEHRRKAVKGVPEHSRLHRIVPSVASFFTPLPLEAAFLVANAKHSIAARRFVPPSFNDIRRILNTAQVMAIAPTINLITFDGDMTLYDDGTSFTEASPLIPLLITLMRAGLRVAIVTAAGYPGDAGKYEERLMGLLRVFDQQKLSEKLLERFYVLGGECNYLFRCGWKKSDATGEPVVGLTYIHPESYQPSDMLAWKHEDIQELLDVAEENLKRSVSAMNLKAMILRKSRAVGIVPLENAKIAREQLDECVLSTQQRLLEYQQMSGPSKTAIPFCVFNGGNDVFVDIGNKLIGVQVLQTYLGAAPEATVHVGDQFLSTGNDFATRSSCCTLWIVSPEETEGVLKELTPLLTIPAEDA</sequence>
<keyword evidence="7" id="KW-0547">Nucleotide-binding</keyword>
<dbReference type="GO" id="GO:0008253">
    <property type="term" value="F:5'-nucleotidase activity"/>
    <property type="evidence" value="ECO:0007669"/>
    <property type="project" value="InterPro"/>
</dbReference>
<proteinExistence type="inferred from homology"/>
<comment type="similarity">
    <text evidence="2">Belongs to the ISN1 family.</text>
</comment>
<dbReference type="EC" id="3.1.3.99" evidence="4"/>
<keyword evidence="10" id="KW-0460">Magnesium</keyword>
<dbReference type="OrthoDB" id="185373at2759"/>
<dbReference type="InterPro" id="IPR036412">
    <property type="entry name" value="HAD-like_sf"/>
</dbReference>
<dbReference type="GO" id="GO:0005524">
    <property type="term" value="F:ATP binding"/>
    <property type="evidence" value="ECO:0007669"/>
    <property type="project" value="UniProtKB-KW"/>
</dbReference>
<dbReference type="GO" id="GO:0071592">
    <property type="term" value="P:nicotinic acid riboside biosynthetic process"/>
    <property type="evidence" value="ECO:0007669"/>
    <property type="project" value="TreeGrafter"/>
</dbReference>
<dbReference type="PANTHER" id="PTHR28213:SF1">
    <property type="entry name" value="IMP-SPECIFIC 5'-NUCLEOTIDASE 1"/>
    <property type="match status" value="1"/>
</dbReference>
<dbReference type="Proteomes" id="UP000748756">
    <property type="component" value="Unassembled WGS sequence"/>
</dbReference>
<evidence type="ECO:0000256" key="8">
    <source>
        <dbReference type="ARBA" id="ARBA00022801"/>
    </source>
</evidence>
<dbReference type="GO" id="GO:0000287">
    <property type="term" value="F:magnesium ion binding"/>
    <property type="evidence" value="ECO:0007669"/>
    <property type="project" value="InterPro"/>
</dbReference>
<evidence type="ECO:0000256" key="1">
    <source>
        <dbReference type="ARBA" id="ARBA00001946"/>
    </source>
</evidence>
<evidence type="ECO:0000256" key="7">
    <source>
        <dbReference type="ARBA" id="ARBA00022741"/>
    </source>
</evidence>
<keyword evidence="6" id="KW-0479">Metal-binding</keyword>
<dbReference type="GO" id="GO:0006190">
    <property type="term" value="P:inosine salvage"/>
    <property type="evidence" value="ECO:0007669"/>
    <property type="project" value="InterPro"/>
</dbReference>
<evidence type="ECO:0000256" key="11">
    <source>
        <dbReference type="ARBA" id="ARBA00023080"/>
    </source>
</evidence>
<evidence type="ECO:0000313" key="13">
    <source>
        <dbReference type="EMBL" id="KAF9144648.1"/>
    </source>
</evidence>
<evidence type="ECO:0000256" key="9">
    <source>
        <dbReference type="ARBA" id="ARBA00022840"/>
    </source>
</evidence>
<dbReference type="InterPro" id="IPR009453">
    <property type="entry name" value="ISN1"/>
</dbReference>
<evidence type="ECO:0000256" key="4">
    <source>
        <dbReference type="ARBA" id="ARBA00012894"/>
    </source>
</evidence>
<keyword evidence="14" id="KW-1185">Reference proteome</keyword>
<evidence type="ECO:0000256" key="10">
    <source>
        <dbReference type="ARBA" id="ARBA00022842"/>
    </source>
</evidence>
<keyword evidence="9" id="KW-0067">ATP-binding</keyword>
<protein>
    <recommendedName>
        <fullName evidence="5">IMP-specific 5'-nucleotidase 1</fullName>
        <ecNumber evidence="4">3.1.3.99</ecNumber>
    </recommendedName>
</protein>
<dbReference type="SUPFAM" id="SSF56784">
    <property type="entry name" value="HAD-like"/>
    <property type="match status" value="1"/>
</dbReference>
<name>A0A9P5RUD4_9FUNG</name>
<reference evidence="13" key="1">
    <citation type="journal article" date="2020" name="Fungal Divers.">
        <title>Resolving the Mortierellaceae phylogeny through synthesis of multi-gene phylogenetics and phylogenomics.</title>
        <authorList>
            <person name="Vandepol N."/>
            <person name="Liber J."/>
            <person name="Desiro A."/>
            <person name="Na H."/>
            <person name="Kennedy M."/>
            <person name="Barry K."/>
            <person name="Grigoriev I.V."/>
            <person name="Miller A.N."/>
            <person name="O'Donnell K."/>
            <person name="Stajich J.E."/>
            <person name="Bonito G."/>
        </authorList>
    </citation>
    <scope>NUCLEOTIDE SEQUENCE</scope>
    <source>
        <strain evidence="13">NRRL 6426</strain>
    </source>
</reference>
<dbReference type="PANTHER" id="PTHR28213">
    <property type="entry name" value="IMP-SPECIFIC 5'-NUCLEOTIDASE 1"/>
    <property type="match status" value="1"/>
</dbReference>
<evidence type="ECO:0000256" key="6">
    <source>
        <dbReference type="ARBA" id="ARBA00022723"/>
    </source>
</evidence>
<comment type="cofactor">
    <cofactor evidence="1">
        <name>Mg(2+)</name>
        <dbReference type="ChEBI" id="CHEBI:18420"/>
    </cofactor>
</comment>